<reference evidence="7" key="1">
    <citation type="submission" date="2016-10" db="EMBL/GenBank/DDBJ databases">
        <authorList>
            <person name="Varghese N."/>
            <person name="Submissions S."/>
        </authorList>
    </citation>
    <scope>NUCLEOTIDE SEQUENCE [LARGE SCALE GENOMIC DNA]</scope>
    <source>
        <strain evidence="7">BL9</strain>
    </source>
</reference>
<dbReference type="PROSITE" id="PS51352">
    <property type="entry name" value="THIOREDOXIN_2"/>
    <property type="match status" value="1"/>
</dbReference>
<comment type="similarity">
    <text evidence="1">Belongs to the SCO1/2 family.</text>
</comment>
<name>A0A1G5HVA0_9BACL</name>
<dbReference type="InterPro" id="IPR036249">
    <property type="entry name" value="Thioredoxin-like_sf"/>
</dbReference>
<keyword evidence="2 3" id="KW-0186">Copper</keyword>
<accession>A0A1G5HVA0</accession>
<dbReference type="EMBL" id="FMVM01000007">
    <property type="protein sequence ID" value="SCY67775.1"/>
    <property type="molecule type" value="Genomic_DNA"/>
</dbReference>
<feature type="disulfide bond" description="Redox-active" evidence="4">
    <location>
        <begin position="74"/>
        <end position="78"/>
    </location>
</feature>
<evidence type="ECO:0000259" key="5">
    <source>
        <dbReference type="PROSITE" id="PS51352"/>
    </source>
</evidence>
<dbReference type="GO" id="GO:0046872">
    <property type="term" value="F:metal ion binding"/>
    <property type="evidence" value="ECO:0007669"/>
    <property type="project" value="UniProtKB-KW"/>
</dbReference>
<dbReference type="STRING" id="582692.SAMN05720606_107233"/>
<dbReference type="PANTHER" id="PTHR12151">
    <property type="entry name" value="ELECTRON TRANSPORT PROTIN SCO1/SENC FAMILY MEMBER"/>
    <property type="match status" value="1"/>
</dbReference>
<feature type="binding site" evidence="3">
    <location>
        <position position="74"/>
    </location>
    <ligand>
        <name>Cu cation</name>
        <dbReference type="ChEBI" id="CHEBI:23378"/>
    </ligand>
</feature>
<dbReference type="Pfam" id="PF02630">
    <property type="entry name" value="SCO1-SenC"/>
    <property type="match status" value="1"/>
</dbReference>
<evidence type="ECO:0000256" key="3">
    <source>
        <dbReference type="PIRSR" id="PIRSR603782-1"/>
    </source>
</evidence>
<protein>
    <submittedName>
        <fullName evidence="6">Protein SCO1/2</fullName>
    </submittedName>
</protein>
<dbReference type="Proteomes" id="UP000198538">
    <property type="component" value="Unassembled WGS sequence"/>
</dbReference>
<keyword evidence="3" id="KW-0479">Metal-binding</keyword>
<feature type="binding site" evidence="3">
    <location>
        <position position="78"/>
    </location>
    <ligand>
        <name>Cu cation</name>
        <dbReference type="ChEBI" id="CHEBI:23378"/>
    </ligand>
</feature>
<feature type="domain" description="Thioredoxin" evidence="5">
    <location>
        <begin position="36"/>
        <end position="205"/>
    </location>
</feature>
<sequence>MQVIKKYKWTWILLGIALIMALYLMWNTAFASQEKLPEIREIQSFSMENVDGRNVSLADTQGKVRLFYFYFTSCPDVCPITTFTLSQVQDLLKEDGTFGDKASFVSISFDPKVDTREKIKTFADRFHADYSGWYFLRGDMDKTKQFAKESFQILIEGENKDDFAHMNMIGLVDENNQLRKVYNAFNTEDVQPEAIAEDIRRLIKE</sequence>
<feature type="binding site" evidence="3">
    <location>
        <position position="165"/>
    </location>
    <ligand>
        <name>Cu cation</name>
        <dbReference type="ChEBI" id="CHEBI:23378"/>
    </ligand>
</feature>
<gene>
    <name evidence="6" type="ORF">SAMN05720606_107233</name>
</gene>
<evidence type="ECO:0000256" key="2">
    <source>
        <dbReference type="ARBA" id="ARBA00023008"/>
    </source>
</evidence>
<dbReference type="PANTHER" id="PTHR12151:SF25">
    <property type="entry name" value="LINALOOL DEHYDRATASE_ISOMERASE DOMAIN-CONTAINING PROTEIN"/>
    <property type="match status" value="1"/>
</dbReference>
<evidence type="ECO:0000256" key="1">
    <source>
        <dbReference type="ARBA" id="ARBA00010996"/>
    </source>
</evidence>
<organism evidence="6 7">
    <name type="scientific">Paenibacillus polysaccharolyticus</name>
    <dbReference type="NCBI Taxonomy" id="582692"/>
    <lineage>
        <taxon>Bacteria</taxon>
        <taxon>Bacillati</taxon>
        <taxon>Bacillota</taxon>
        <taxon>Bacilli</taxon>
        <taxon>Bacillales</taxon>
        <taxon>Paenibacillaceae</taxon>
        <taxon>Paenibacillus</taxon>
    </lineage>
</organism>
<proteinExistence type="inferred from homology"/>
<evidence type="ECO:0000256" key="4">
    <source>
        <dbReference type="PIRSR" id="PIRSR603782-2"/>
    </source>
</evidence>
<evidence type="ECO:0000313" key="6">
    <source>
        <dbReference type="EMBL" id="SCY67775.1"/>
    </source>
</evidence>
<dbReference type="RefSeq" id="WP_090919608.1">
    <property type="nucleotide sequence ID" value="NZ_FMVM01000007.1"/>
</dbReference>
<dbReference type="CDD" id="cd02968">
    <property type="entry name" value="SCO"/>
    <property type="match status" value="1"/>
</dbReference>
<keyword evidence="7" id="KW-1185">Reference proteome</keyword>
<dbReference type="InterPro" id="IPR003782">
    <property type="entry name" value="SCO1/SenC"/>
</dbReference>
<keyword evidence="4" id="KW-1015">Disulfide bond</keyword>
<dbReference type="SUPFAM" id="SSF52833">
    <property type="entry name" value="Thioredoxin-like"/>
    <property type="match status" value="1"/>
</dbReference>
<dbReference type="AlphaFoldDB" id="A0A1G5HVA0"/>
<dbReference type="Gene3D" id="3.40.30.10">
    <property type="entry name" value="Glutaredoxin"/>
    <property type="match status" value="1"/>
</dbReference>
<evidence type="ECO:0000313" key="7">
    <source>
        <dbReference type="Proteomes" id="UP000198538"/>
    </source>
</evidence>
<dbReference type="InterPro" id="IPR013766">
    <property type="entry name" value="Thioredoxin_domain"/>
</dbReference>